<dbReference type="GO" id="GO:0006412">
    <property type="term" value="P:translation"/>
    <property type="evidence" value="ECO:0007669"/>
    <property type="project" value="TreeGrafter"/>
</dbReference>
<keyword evidence="4" id="KW-1133">Transmembrane helix</keyword>
<dbReference type="HAMAP" id="MF_01077">
    <property type="entry name" value="RimP"/>
    <property type="match status" value="1"/>
</dbReference>
<dbReference type="GO" id="GO:0005829">
    <property type="term" value="C:cytosol"/>
    <property type="evidence" value="ECO:0007669"/>
    <property type="project" value="TreeGrafter"/>
</dbReference>
<evidence type="ECO:0000256" key="2">
    <source>
        <dbReference type="ARBA" id="ARBA00022517"/>
    </source>
</evidence>
<keyword evidence="4" id="KW-0812">Transmembrane</keyword>
<comment type="function">
    <text evidence="3">Required for maturation of 30S ribosomal subunits.</text>
</comment>
<keyword evidence="2 3" id="KW-0690">Ribosome biogenesis</keyword>
<protein>
    <recommendedName>
        <fullName evidence="3">Ribosome maturation factor RimP</fullName>
    </recommendedName>
</protein>
<evidence type="ECO:0000259" key="6">
    <source>
        <dbReference type="Pfam" id="PF17384"/>
    </source>
</evidence>
<keyword evidence="4" id="KW-0472">Membrane</keyword>
<feature type="transmembrane region" description="Helical" evidence="4">
    <location>
        <begin position="12"/>
        <end position="32"/>
    </location>
</feature>
<dbReference type="AlphaFoldDB" id="A0A519B9J4"/>
<proteinExistence type="inferred from homology"/>
<feature type="domain" description="Ribosome maturation factor RimP C-terminal" evidence="6">
    <location>
        <begin position="93"/>
        <end position="160"/>
    </location>
</feature>
<dbReference type="EMBL" id="SGBD01000005">
    <property type="protein sequence ID" value="RZD13947.1"/>
    <property type="molecule type" value="Genomic_DNA"/>
</dbReference>
<gene>
    <name evidence="3" type="primary">rimP</name>
    <name evidence="7" type="ORF">EVJ47_08435</name>
</gene>
<evidence type="ECO:0000259" key="5">
    <source>
        <dbReference type="Pfam" id="PF02576"/>
    </source>
</evidence>
<dbReference type="InterPro" id="IPR028989">
    <property type="entry name" value="RimP_N"/>
</dbReference>
<evidence type="ECO:0000313" key="8">
    <source>
        <dbReference type="Proteomes" id="UP000320813"/>
    </source>
</evidence>
<comment type="caution">
    <text evidence="7">The sequence shown here is derived from an EMBL/GenBank/DDBJ whole genome shotgun (WGS) entry which is preliminary data.</text>
</comment>
<name>A0A519B9J4_9DELT</name>
<dbReference type="InterPro" id="IPR036847">
    <property type="entry name" value="RimP_C_sf"/>
</dbReference>
<organism evidence="7 8">
    <name type="scientific">Candidatus Acidulodesulfobacterium ferriphilum</name>
    <dbReference type="NCBI Taxonomy" id="2597223"/>
    <lineage>
        <taxon>Bacteria</taxon>
        <taxon>Deltaproteobacteria</taxon>
        <taxon>Candidatus Acidulodesulfobacterales</taxon>
        <taxon>Candidatus Acidulodesulfobacterium</taxon>
    </lineage>
</organism>
<evidence type="ECO:0000256" key="3">
    <source>
        <dbReference type="HAMAP-Rule" id="MF_01077"/>
    </source>
</evidence>
<dbReference type="Proteomes" id="UP000320813">
    <property type="component" value="Unassembled WGS sequence"/>
</dbReference>
<keyword evidence="1 3" id="KW-0963">Cytoplasm</keyword>
<evidence type="ECO:0000256" key="1">
    <source>
        <dbReference type="ARBA" id="ARBA00022490"/>
    </source>
</evidence>
<dbReference type="InterPro" id="IPR035956">
    <property type="entry name" value="RimP_N_sf"/>
</dbReference>
<dbReference type="Pfam" id="PF17384">
    <property type="entry name" value="DUF150_C"/>
    <property type="match status" value="1"/>
</dbReference>
<dbReference type="InterPro" id="IPR028998">
    <property type="entry name" value="RimP_C"/>
</dbReference>
<sequence>MHDNLIKNIEKLIEDIVIYYGCYLVGVVFVPARRDSGVILRVYVDAEGGVNISQLSDISKELSMILDIKDLIKFKYTLEVSSPGINRIIIKFSDYEKYKGKRVKISLRKKIDGRVNLIGKIIDVENSEPYANPSIKIFDEIENKTQIIPFIQIKKGNLLIV</sequence>
<comment type="similarity">
    <text evidence="3">Belongs to the RimP family.</text>
</comment>
<dbReference type="CDD" id="cd01734">
    <property type="entry name" value="YlxS_C"/>
    <property type="match status" value="1"/>
</dbReference>
<accession>A0A519B9J4</accession>
<dbReference type="PANTHER" id="PTHR33867:SF1">
    <property type="entry name" value="RIBOSOME MATURATION FACTOR RIMP"/>
    <property type="match status" value="1"/>
</dbReference>
<evidence type="ECO:0000256" key="4">
    <source>
        <dbReference type="SAM" id="Phobius"/>
    </source>
</evidence>
<dbReference type="PANTHER" id="PTHR33867">
    <property type="entry name" value="RIBOSOME MATURATION FACTOR RIMP"/>
    <property type="match status" value="1"/>
</dbReference>
<feature type="domain" description="Ribosome maturation factor RimP N-terminal" evidence="5">
    <location>
        <begin position="12"/>
        <end position="85"/>
    </location>
</feature>
<dbReference type="SUPFAM" id="SSF75420">
    <property type="entry name" value="YhbC-like, N-terminal domain"/>
    <property type="match status" value="1"/>
</dbReference>
<dbReference type="GO" id="GO:0000028">
    <property type="term" value="P:ribosomal small subunit assembly"/>
    <property type="evidence" value="ECO:0007669"/>
    <property type="project" value="TreeGrafter"/>
</dbReference>
<comment type="subcellular location">
    <subcellularLocation>
        <location evidence="3">Cytoplasm</location>
    </subcellularLocation>
</comment>
<dbReference type="Pfam" id="PF02576">
    <property type="entry name" value="RimP_N"/>
    <property type="match status" value="1"/>
</dbReference>
<dbReference type="Gene3D" id="2.30.30.180">
    <property type="entry name" value="Ribosome maturation factor RimP, C-terminal domain"/>
    <property type="match status" value="1"/>
</dbReference>
<dbReference type="Gene3D" id="3.30.300.70">
    <property type="entry name" value="RimP-like superfamily, N-terminal"/>
    <property type="match status" value="1"/>
</dbReference>
<evidence type="ECO:0000313" key="7">
    <source>
        <dbReference type="EMBL" id="RZD13947.1"/>
    </source>
</evidence>
<reference evidence="7 8" key="1">
    <citation type="submission" date="2019-01" db="EMBL/GenBank/DDBJ databases">
        <title>Insights into ecological role of a new deltaproteobacterial order Candidatus Sinidesulfobacterales (Sva0485) by metagenomics and metatranscriptomics.</title>
        <authorList>
            <person name="Tan S."/>
            <person name="Liu J."/>
            <person name="Fang Y."/>
            <person name="Hedlund B.P."/>
            <person name="Lian Z.H."/>
            <person name="Huang L.Y."/>
            <person name="Li J.T."/>
            <person name="Huang L.N."/>
            <person name="Li W.J."/>
            <person name="Jiang H.C."/>
            <person name="Dong H.L."/>
            <person name="Shu W.S."/>
        </authorList>
    </citation>
    <scope>NUCLEOTIDE SEQUENCE [LARGE SCALE GENOMIC DNA]</scope>
    <source>
        <strain evidence="7">AP3</strain>
    </source>
</reference>
<dbReference type="FunFam" id="3.30.300.70:FF:000001">
    <property type="entry name" value="Ribosome maturation factor RimP"/>
    <property type="match status" value="1"/>
</dbReference>
<dbReference type="InterPro" id="IPR003728">
    <property type="entry name" value="Ribosome_maturation_RimP"/>
</dbReference>
<dbReference type="SUPFAM" id="SSF74942">
    <property type="entry name" value="YhbC-like, C-terminal domain"/>
    <property type="match status" value="1"/>
</dbReference>